<keyword evidence="2" id="KW-1133">Transmembrane helix</keyword>
<dbReference type="EMBL" id="BMMM01000032">
    <property type="protein sequence ID" value="GGN95055.1"/>
    <property type="molecule type" value="Genomic_DNA"/>
</dbReference>
<feature type="transmembrane region" description="Helical" evidence="2">
    <location>
        <begin position="17"/>
        <end position="36"/>
    </location>
</feature>
<gene>
    <name evidence="3" type="ORF">GCM10011579_095190</name>
</gene>
<feature type="region of interest" description="Disordered" evidence="1">
    <location>
        <begin position="61"/>
        <end position="83"/>
    </location>
</feature>
<name>A0A917YH06_9ACTN</name>
<accession>A0A917YH06</accession>
<keyword evidence="2" id="KW-0812">Transmembrane</keyword>
<protein>
    <submittedName>
        <fullName evidence="3">Uncharacterized protein</fullName>
    </submittedName>
</protein>
<evidence type="ECO:0000313" key="3">
    <source>
        <dbReference type="EMBL" id="GGN95055.1"/>
    </source>
</evidence>
<proteinExistence type="predicted"/>
<organism evidence="3 4">
    <name type="scientific">Streptomyces albiflavescens</name>
    <dbReference type="NCBI Taxonomy" id="1623582"/>
    <lineage>
        <taxon>Bacteria</taxon>
        <taxon>Bacillati</taxon>
        <taxon>Actinomycetota</taxon>
        <taxon>Actinomycetes</taxon>
        <taxon>Kitasatosporales</taxon>
        <taxon>Streptomycetaceae</taxon>
        <taxon>Streptomyces</taxon>
    </lineage>
</organism>
<dbReference type="Proteomes" id="UP000600365">
    <property type="component" value="Unassembled WGS sequence"/>
</dbReference>
<reference evidence="3 4" key="1">
    <citation type="journal article" date="2014" name="Int. J. Syst. Evol. Microbiol.">
        <title>Complete genome sequence of Corynebacterium casei LMG S-19264T (=DSM 44701T), isolated from a smear-ripened cheese.</title>
        <authorList>
            <consortium name="US DOE Joint Genome Institute (JGI-PGF)"/>
            <person name="Walter F."/>
            <person name="Albersmeier A."/>
            <person name="Kalinowski J."/>
            <person name="Ruckert C."/>
        </authorList>
    </citation>
    <scope>NUCLEOTIDE SEQUENCE [LARGE SCALE GENOMIC DNA]</scope>
    <source>
        <strain evidence="3 4">CGMCC 4.7111</strain>
    </source>
</reference>
<comment type="caution">
    <text evidence="3">The sequence shown here is derived from an EMBL/GenBank/DDBJ whole genome shotgun (WGS) entry which is preliminary data.</text>
</comment>
<dbReference type="AlphaFoldDB" id="A0A917YH06"/>
<evidence type="ECO:0000313" key="4">
    <source>
        <dbReference type="Proteomes" id="UP000600365"/>
    </source>
</evidence>
<keyword evidence="4" id="KW-1185">Reference proteome</keyword>
<evidence type="ECO:0000256" key="1">
    <source>
        <dbReference type="SAM" id="MobiDB-lite"/>
    </source>
</evidence>
<keyword evidence="2" id="KW-0472">Membrane</keyword>
<evidence type="ECO:0000256" key="2">
    <source>
        <dbReference type="SAM" id="Phobius"/>
    </source>
</evidence>
<sequence>MARTWFTPSETKEGKSFVYKLVLTIIAFVMAAWTRLRRLVERVRTPRTAVWEDLHEDTAVTEGQRGPLGHRSRSNDGLQPGRA</sequence>